<dbReference type="EMBL" id="JAKRRY010000002">
    <property type="protein sequence ID" value="MCW8345013.1"/>
    <property type="molecule type" value="Genomic_DNA"/>
</dbReference>
<evidence type="ECO:0000313" key="2">
    <source>
        <dbReference type="EMBL" id="MCW8345013.1"/>
    </source>
</evidence>
<feature type="transmembrane region" description="Helical" evidence="1">
    <location>
        <begin position="142"/>
        <end position="165"/>
    </location>
</feature>
<dbReference type="AlphaFoldDB" id="A0A9X3CKB5"/>
<feature type="transmembrane region" description="Helical" evidence="1">
    <location>
        <begin position="208"/>
        <end position="226"/>
    </location>
</feature>
<reference evidence="2" key="1">
    <citation type="submission" date="2022-02" db="EMBL/GenBank/DDBJ databases">
        <title>Vibrio sp. nov, a new bacterium isolated from seawater.</title>
        <authorList>
            <person name="Yuan Y."/>
        </authorList>
    </citation>
    <scope>NUCLEOTIDE SEQUENCE</scope>
    <source>
        <strain evidence="2">ZSDZ65</strain>
    </source>
</reference>
<feature type="transmembrane region" description="Helical" evidence="1">
    <location>
        <begin position="81"/>
        <end position="101"/>
    </location>
</feature>
<name>A0A9X3CKB5_9VIBR</name>
<evidence type="ECO:0000313" key="3">
    <source>
        <dbReference type="Proteomes" id="UP001155587"/>
    </source>
</evidence>
<keyword evidence="1" id="KW-1133">Transmembrane helix</keyword>
<comment type="caution">
    <text evidence="2">The sequence shown here is derived from an EMBL/GenBank/DDBJ whole genome shotgun (WGS) entry which is preliminary data.</text>
</comment>
<dbReference type="Proteomes" id="UP001155587">
    <property type="component" value="Unassembled WGS sequence"/>
</dbReference>
<gene>
    <name evidence="2" type="ORF">MD535_03085</name>
</gene>
<protein>
    <submittedName>
        <fullName evidence="2">Uncharacterized protein</fullName>
    </submittedName>
</protein>
<feature type="transmembrane region" description="Helical" evidence="1">
    <location>
        <begin position="177"/>
        <end position="196"/>
    </location>
</feature>
<feature type="transmembrane region" description="Helical" evidence="1">
    <location>
        <begin position="107"/>
        <end position="130"/>
    </location>
</feature>
<feature type="transmembrane region" description="Helical" evidence="1">
    <location>
        <begin position="43"/>
        <end position="69"/>
    </location>
</feature>
<accession>A0A9X3CKB5</accession>
<keyword evidence="1" id="KW-0472">Membrane</keyword>
<dbReference type="RefSeq" id="WP_265673467.1">
    <property type="nucleotide sequence ID" value="NZ_JAKRRY010000002.1"/>
</dbReference>
<keyword evidence="1" id="KW-0812">Transmembrane</keyword>
<keyword evidence="3" id="KW-1185">Reference proteome</keyword>
<evidence type="ECO:0000256" key="1">
    <source>
        <dbReference type="SAM" id="Phobius"/>
    </source>
</evidence>
<organism evidence="2 3">
    <name type="scientific">Vibrio qingdaonensis</name>
    <dbReference type="NCBI Taxonomy" id="2829491"/>
    <lineage>
        <taxon>Bacteria</taxon>
        <taxon>Pseudomonadati</taxon>
        <taxon>Pseudomonadota</taxon>
        <taxon>Gammaproteobacteria</taxon>
        <taxon>Vibrionales</taxon>
        <taxon>Vibrionaceae</taxon>
        <taxon>Vibrio</taxon>
    </lineage>
</organism>
<sequence>MVSSILTLLAPSITVTLLILTLILAKGDICPGQRGRIHKLLPAIGLLWLAIASIKIEAFLVVFAIFYFYSKVKTGKTRDKGPFWVIHLANGFGLAFSGILISSQATLGQGAALLSSGLLLGSAFAHLLLIIARSRLQAFHRILPMFGVILTMVFVLIFLINAYHWPEDIAQRYLVELLMSFLMLLIGIVFWIWHLVRHTAPEKRQLSIAFFCLLSACVGLFNLYAFM</sequence>
<proteinExistence type="predicted"/>